<reference evidence="5 6" key="1">
    <citation type="submission" date="2014-04" db="EMBL/GenBank/DDBJ databases">
        <authorList>
            <consortium name="DOE Joint Genome Institute"/>
            <person name="Kuo A."/>
            <person name="Kohler A."/>
            <person name="Costa M.D."/>
            <person name="Nagy L.G."/>
            <person name="Floudas D."/>
            <person name="Copeland A."/>
            <person name="Barry K.W."/>
            <person name="Cichocki N."/>
            <person name="Veneault-Fourrey C."/>
            <person name="LaButti K."/>
            <person name="Lindquist E.A."/>
            <person name="Lipzen A."/>
            <person name="Lundell T."/>
            <person name="Morin E."/>
            <person name="Murat C."/>
            <person name="Sun H."/>
            <person name="Tunlid A."/>
            <person name="Henrissat B."/>
            <person name="Grigoriev I.V."/>
            <person name="Hibbett D.S."/>
            <person name="Martin F."/>
            <person name="Nordberg H.P."/>
            <person name="Cantor M.N."/>
            <person name="Hua S.X."/>
        </authorList>
    </citation>
    <scope>NUCLEOTIDE SEQUENCE [LARGE SCALE GENOMIC DNA]</scope>
    <source>
        <strain evidence="5 6">441</strain>
    </source>
</reference>
<dbReference type="EMBL" id="KN833704">
    <property type="protein sequence ID" value="KIK26077.1"/>
    <property type="molecule type" value="Genomic_DNA"/>
</dbReference>
<keyword evidence="6" id="KW-1185">Reference proteome</keyword>
<dbReference type="InterPro" id="IPR035979">
    <property type="entry name" value="RBD_domain_sf"/>
</dbReference>
<dbReference type="PANTHER" id="PTHR19965:SF35">
    <property type="entry name" value="RNA ANNEALING PROTEIN YRA1"/>
    <property type="match status" value="1"/>
</dbReference>
<dbReference type="SUPFAM" id="SSF54928">
    <property type="entry name" value="RNA-binding domain, RBD"/>
    <property type="match status" value="1"/>
</dbReference>
<dbReference type="SMART" id="SM00360">
    <property type="entry name" value="RRM"/>
    <property type="match status" value="1"/>
</dbReference>
<dbReference type="PROSITE" id="PS50102">
    <property type="entry name" value="RRM"/>
    <property type="match status" value="1"/>
</dbReference>
<name>A0A0C9ZV48_9AGAM</name>
<gene>
    <name evidence="5" type="ORF">PISMIDRAFT_95789</name>
</gene>
<sequence length="236" mass="25921">MYNHSRATRINAYHSQKRSLLGSPAGQIQPAWRDQKPDVEPGSKILLSRLPLDVSETEVEELFRKTVGPLREVFLVYNSQGRSKGMAVISFQRPGDAAAARAKYDGKFVDGRRQIKIEVIVDSDEVIPKPAAPSPPSLLQRLGLVPPITTPGTAIFATPTPKLTSNNMQPYANSPPKPLTARVASRPPTAALVPRRRKKKGPKRVQKSVAQLDNEMEEYRAVAASVKVNGNSNLNR</sequence>
<dbReference type="Proteomes" id="UP000054018">
    <property type="component" value="Unassembled WGS sequence"/>
</dbReference>
<dbReference type="STRING" id="765257.A0A0C9ZV48"/>
<evidence type="ECO:0000256" key="3">
    <source>
        <dbReference type="SAM" id="MobiDB-lite"/>
    </source>
</evidence>
<dbReference type="InterPro" id="IPR000504">
    <property type="entry name" value="RRM_dom"/>
</dbReference>
<feature type="region of interest" description="Disordered" evidence="3">
    <location>
        <begin position="13"/>
        <end position="37"/>
    </location>
</feature>
<organism evidence="5 6">
    <name type="scientific">Pisolithus microcarpus 441</name>
    <dbReference type="NCBI Taxonomy" id="765257"/>
    <lineage>
        <taxon>Eukaryota</taxon>
        <taxon>Fungi</taxon>
        <taxon>Dikarya</taxon>
        <taxon>Basidiomycota</taxon>
        <taxon>Agaricomycotina</taxon>
        <taxon>Agaricomycetes</taxon>
        <taxon>Agaricomycetidae</taxon>
        <taxon>Boletales</taxon>
        <taxon>Sclerodermatineae</taxon>
        <taxon>Pisolithaceae</taxon>
        <taxon>Pisolithus</taxon>
    </lineage>
</organism>
<feature type="region of interest" description="Disordered" evidence="3">
    <location>
        <begin position="172"/>
        <end position="208"/>
    </location>
</feature>
<accession>A0A0C9ZV48</accession>
<dbReference type="OrthoDB" id="346839at2759"/>
<evidence type="ECO:0000313" key="5">
    <source>
        <dbReference type="EMBL" id="KIK26077.1"/>
    </source>
</evidence>
<dbReference type="InterPro" id="IPR051229">
    <property type="entry name" value="ALYREF_mRNA_export"/>
</dbReference>
<dbReference type="InterPro" id="IPR012677">
    <property type="entry name" value="Nucleotide-bd_a/b_plait_sf"/>
</dbReference>
<evidence type="ECO:0000256" key="2">
    <source>
        <dbReference type="PROSITE-ProRule" id="PRU00176"/>
    </source>
</evidence>
<proteinExistence type="predicted"/>
<protein>
    <recommendedName>
        <fullName evidence="4">RRM domain-containing protein</fullName>
    </recommendedName>
</protein>
<dbReference type="GO" id="GO:0005634">
    <property type="term" value="C:nucleus"/>
    <property type="evidence" value="ECO:0007669"/>
    <property type="project" value="TreeGrafter"/>
</dbReference>
<dbReference type="Gene3D" id="3.30.70.330">
    <property type="match status" value="1"/>
</dbReference>
<feature type="domain" description="RRM" evidence="4">
    <location>
        <begin position="43"/>
        <end position="122"/>
    </location>
</feature>
<dbReference type="AlphaFoldDB" id="A0A0C9ZV48"/>
<keyword evidence="1 2" id="KW-0694">RNA-binding</keyword>
<dbReference type="HOGENOM" id="CLU_052367_2_2_1"/>
<evidence type="ECO:0000313" key="6">
    <source>
        <dbReference type="Proteomes" id="UP000054018"/>
    </source>
</evidence>
<reference evidence="6" key="2">
    <citation type="submission" date="2015-01" db="EMBL/GenBank/DDBJ databases">
        <title>Evolutionary Origins and Diversification of the Mycorrhizal Mutualists.</title>
        <authorList>
            <consortium name="DOE Joint Genome Institute"/>
            <consortium name="Mycorrhizal Genomics Consortium"/>
            <person name="Kohler A."/>
            <person name="Kuo A."/>
            <person name="Nagy L.G."/>
            <person name="Floudas D."/>
            <person name="Copeland A."/>
            <person name="Barry K.W."/>
            <person name="Cichocki N."/>
            <person name="Veneault-Fourrey C."/>
            <person name="LaButti K."/>
            <person name="Lindquist E.A."/>
            <person name="Lipzen A."/>
            <person name="Lundell T."/>
            <person name="Morin E."/>
            <person name="Murat C."/>
            <person name="Riley R."/>
            <person name="Ohm R."/>
            <person name="Sun H."/>
            <person name="Tunlid A."/>
            <person name="Henrissat B."/>
            <person name="Grigoriev I.V."/>
            <person name="Hibbett D.S."/>
            <person name="Martin F."/>
        </authorList>
    </citation>
    <scope>NUCLEOTIDE SEQUENCE [LARGE SCALE GENOMIC DNA]</scope>
    <source>
        <strain evidence="6">441</strain>
    </source>
</reference>
<feature type="compositionally biased region" description="Basic residues" evidence="3">
    <location>
        <begin position="194"/>
        <end position="206"/>
    </location>
</feature>
<dbReference type="GO" id="GO:0003729">
    <property type="term" value="F:mRNA binding"/>
    <property type="evidence" value="ECO:0007669"/>
    <property type="project" value="TreeGrafter"/>
</dbReference>
<dbReference type="Pfam" id="PF00076">
    <property type="entry name" value="RRM_1"/>
    <property type="match status" value="1"/>
</dbReference>
<dbReference type="PANTHER" id="PTHR19965">
    <property type="entry name" value="RNA AND EXPORT FACTOR BINDING PROTEIN"/>
    <property type="match status" value="1"/>
</dbReference>
<evidence type="ECO:0000256" key="1">
    <source>
        <dbReference type="ARBA" id="ARBA00022884"/>
    </source>
</evidence>
<evidence type="ECO:0000259" key="4">
    <source>
        <dbReference type="PROSITE" id="PS50102"/>
    </source>
</evidence>